<organism evidence="1 2">
    <name type="scientific">Aspergillus costaricaensis CBS 115574</name>
    <dbReference type="NCBI Taxonomy" id="1448317"/>
    <lineage>
        <taxon>Eukaryota</taxon>
        <taxon>Fungi</taxon>
        <taxon>Dikarya</taxon>
        <taxon>Ascomycota</taxon>
        <taxon>Pezizomycotina</taxon>
        <taxon>Eurotiomycetes</taxon>
        <taxon>Eurotiomycetidae</taxon>
        <taxon>Eurotiales</taxon>
        <taxon>Aspergillaceae</taxon>
        <taxon>Aspergillus</taxon>
        <taxon>Aspergillus subgen. Circumdati</taxon>
    </lineage>
</organism>
<keyword evidence="2" id="KW-1185">Reference proteome</keyword>
<protein>
    <submittedName>
        <fullName evidence="1">Polyketide synthase</fullName>
    </submittedName>
</protein>
<accession>A0ACD1IHN0</accession>
<sequence>MDAAAMDPQQRLLLEHTYMALENAGLPLEKIAGTKTSVYTGSFSTDWQQMQYKDAEECKTTTALGAQASCNANRISWFFNLKGNSANIDTACSSSLVCLDLGCRDLQSCSEDMTIVAGSNIILSPDVMHSLSNLNMLSPDGQCYSFDHRANGYSRGEGVGVLILKRVADAIRDNDTIRGIIRSTGCNQDGRTSSLTVPNLDMQTQLIRDTYKKAGLSMNPTRYFEAHGTGTPVGDPTEANALGSAFRQTRTAIDPLWVGSIKSNIGHLEGASGVAGVIKAMLILEQGIIPPNTNFERVNPEIDTEYLNIQFPLEVKPWPSEGLRRASVNSFGNSGTNAHVVLDDVYHFLDEHHLSANHLTVQTPPMTPSLESITINVARSLSMHPSHYPTSREIRSKLLLLSANDKNGISRQAAVYAKYFQEGASMHVTSTNYLDHLAFTLASRRTSFPWRSFILVSSVDQLKDIDKRISTPTRAKPNPGLGFVFAGQGAQWAGMGRDLMVFPEFSQSLKMSEQALLSLGCSWNLREEVLRNSDSNIDAPELAQPCCTALQIALVDLLRALNISASAVLGHSSGEIAAAYCIGAVSRASAIKIAYHRGAVCGALASGSLGLQGSMMSVGLSPEGLKPYLDGLSAHFEGLDLTVACINSPDSVTVSGDHRHIEALNTILDRKEIFVQKLAVNVAYHSAHMLRVADTYREAIQTLEPGTASETKPVAMFSSVSGRQLAPSELLDPEYWVRNMVSPVRFKDAMTALVASSFVQIQKNLDLAPPDPIALDMFVEISPHKSLRRPVIDTLRELHSPVRNYTSLMIKDYNTTATLLSCLGEIACLGYPLRLERVNGLNTSNQHFMALPDLPNYVFDHSQKYWDESRLSAESRLGGSAKLDLLGKPVADWNPFDPRWRNHLRTSEMPWLDDHIINGVTIYPGSGMLVMAIEAANYLTKEDSGVTGFEIADVVFKMPLQISEETGGVETQFTMHPARDSSRPLVNFSEFRIFCYSNNEWQECCHGLIRAKYQADHDDTGFDTAISNQDEVMIYRDAASSIEQSCHTPFSDREFYSSLGKIGMVVGPAFQCLKDGHFDDQHRVHSRIGLFRWPQEQFPQPHIIHPISLDCIFHQSLAGSSNGGKKVIPTMIPTSLRRLFVSKFGFNYPDTDEVRGYSWPESKDRRGASFSGFATPATNDALFVQFDGLRLTTVASAKEGPLSGSTEGNQFVYKIAYQPDPDLLCLYPTSVLLCKTRSMMEKHVDMLAHKNGDLRFLELDMSDSDLTQDLLRMLCMHDHDGEIIYPRYRSFTFSASSDDIINNRKDDLDNFPLVKFVRSYMLVYASSNNQQLQESYDIILARNPTQKSDTALQNMKKLLSPAGRLLLLAESGDDSPTEHCQNGNTSQISFCSGPIDSGLQESSVFTKISSKIEGADTTIFMIMDATSTVQADACRLLERYWMECGITKIQFGSLENAAAMEPGGKFIFVALLELDQPLLYDMGSQTYDSLKGLFLGATRILWVTFAGGTQAGRPEYHLIHGLTRALRHENSALNATILTLEPKNGQLSDWHLRILTKIVSVKAIDPKPWISDIEYLELDGCLQIPRVVPCPTVTHTLSIRSSPHNSALRLIKDCPPLELTLGSVGILDSLSYTEENTDALGPLAPDEVEIRTHAMGINFRDLLIALGQILDSPMGQECAGVVIRAGADTSLQPGDRVVLAAVSAFKTVARGKVVARIPDDMPFTTAAAIPVQFGTAWETLHHMGRLERGESILIHSAAGGTGQAAIQISQLLGAIVFATVGTMEKKEHLKKYYGIPDDHIFYSRDTTFVHGVKRATRGRGVDVVLNSLAGDGLLASLDCLAPSGRFIEIGRKDIHSNSNLPMFSLSKNISFIVFDGSMMRHQQPSRSCRDLQKLIDMFCRRELRSVRPLHIHDVSEVENVFRLLQMGKSMGKFVLEVTPDSQVQATLKTRPSFQMDANSTFVLAGGLGGIGRATARWMAERGARNLILLSRFGPRSKSAIEMINDLRKMGVRVETPACDVTKLSVMKATFDNLTLEMPPIKGVVQMSIVARKDAVNCKSLGSWNLHTILPKGMDFFILLSSASGLAGIKGQSNYDAGNTYEDAFARYRVSQGEKAIALDLGALVDDGILAEDPKLLRRVLAYGTLEPITRARYYAILDYYCNPEMPVLAPCEAQIGIGLGVGGSDGLESINYQQQPMLQPLMLLGHRRQVATAAAAAGLADSKHLPSSRERLAASTCPDQGVEIVAEAIIKKLAKSLTSLQDETCIERDRPLRLMGVDSLLAIELRNWITREFGVDIAVFETQGASTLQTLSSLVARRSHESVSNTHEGTNYQADGFSVAN</sequence>
<gene>
    <name evidence="1" type="ORF">BO79DRAFT_264099</name>
</gene>
<reference evidence="1" key="1">
    <citation type="submission" date="2018-02" db="EMBL/GenBank/DDBJ databases">
        <title>The genomes of Aspergillus section Nigri reveals drivers in fungal speciation.</title>
        <authorList>
            <consortium name="DOE Joint Genome Institute"/>
            <person name="Vesth T.C."/>
            <person name="Nybo J."/>
            <person name="Theobald S."/>
            <person name="Brandl J."/>
            <person name="Frisvad J.C."/>
            <person name="Nielsen K.F."/>
            <person name="Lyhne E.K."/>
            <person name="Kogle M.E."/>
            <person name="Kuo A."/>
            <person name="Riley R."/>
            <person name="Clum A."/>
            <person name="Nolan M."/>
            <person name="Lipzen A."/>
            <person name="Salamov A."/>
            <person name="Henrissat B."/>
            <person name="Wiebenga A."/>
            <person name="De vries R.P."/>
            <person name="Grigoriev I.V."/>
            <person name="Mortensen U.H."/>
            <person name="Andersen M.R."/>
            <person name="Baker S.E."/>
        </authorList>
    </citation>
    <scope>NUCLEOTIDE SEQUENCE</scope>
    <source>
        <strain evidence="1">CBS 115574</strain>
    </source>
</reference>
<evidence type="ECO:0000313" key="1">
    <source>
        <dbReference type="EMBL" id="RAK89607.1"/>
    </source>
</evidence>
<dbReference type="EMBL" id="KZ824547">
    <property type="protein sequence ID" value="RAK89607.1"/>
    <property type="molecule type" value="Genomic_DNA"/>
</dbReference>
<dbReference type="Proteomes" id="UP000249748">
    <property type="component" value="Unassembled WGS sequence"/>
</dbReference>
<name>A0ACD1IHN0_9EURO</name>
<proteinExistence type="predicted"/>
<evidence type="ECO:0000313" key="2">
    <source>
        <dbReference type="Proteomes" id="UP000249748"/>
    </source>
</evidence>